<keyword evidence="4 7" id="KW-0833">Ubl conjugation pathway</keyword>
<keyword evidence="3 7" id="KW-0645">Protease</keyword>
<dbReference type="PANTHER" id="PTHR24006">
    <property type="entry name" value="UBIQUITIN CARBOXYL-TERMINAL HYDROLASE"/>
    <property type="match status" value="1"/>
</dbReference>
<dbReference type="GO" id="GO:0006508">
    <property type="term" value="P:proteolysis"/>
    <property type="evidence" value="ECO:0007669"/>
    <property type="project" value="UniProtKB-KW"/>
</dbReference>
<sequence>MDNLRKKYRPINAKRLVSPTALSRTLSQGAAAGSKQPDLLQPLVDPVSGFRRGAHSLFQKSRLTPAWQSVRKVGPGLQNLGNTCFLNSVLQCLTYTPPLANYLLSQEHSRQCRQGNVFCMMCELERHVIRSFELNQQSGAICPKKIVGSLKAIAKHMRVGRQEDSHEFLRYVVEAMQASCLNGLNSKIDARVKETTLVHAIFGGYLQSQIRCSRCHADSNTFDPLLDLSLEVRNCSSIQRALSTFTKPELLDGRNKYKCDKCQVLVEARKQLTIYQTPEVLTIQLKRFDFGHSMFGGGKINKHIEYPETLDLAPYISPSRKGVEMNTRYSLYGVLVHSGSSCHSGHYYCYIKATSGAWYCMDDSSVSSISLKQVLAKTAYLLFY</sequence>
<dbReference type="FunFam" id="3.90.70.10:FF:000119">
    <property type="entry name" value="Ubiquitin specific peptidase 36"/>
    <property type="match status" value="1"/>
</dbReference>
<dbReference type="EC" id="3.4.19.12" evidence="7"/>
<proteinExistence type="inferred from homology"/>
<protein>
    <recommendedName>
        <fullName evidence="7">Ubiquitin carboxyl-terminal hydrolase</fullName>
        <ecNumber evidence="7">3.4.19.12</ecNumber>
    </recommendedName>
</protein>
<gene>
    <name evidence="9" type="ORF">BJ085DRAFT_18031</name>
</gene>
<dbReference type="InterPro" id="IPR018200">
    <property type="entry name" value="USP_CS"/>
</dbReference>
<keyword evidence="10" id="KW-1185">Reference proteome</keyword>
<dbReference type="GO" id="GO:0005634">
    <property type="term" value="C:nucleus"/>
    <property type="evidence" value="ECO:0007669"/>
    <property type="project" value="TreeGrafter"/>
</dbReference>
<feature type="non-terminal residue" evidence="9">
    <location>
        <position position="384"/>
    </location>
</feature>
<dbReference type="GO" id="GO:0005829">
    <property type="term" value="C:cytosol"/>
    <property type="evidence" value="ECO:0007669"/>
    <property type="project" value="TreeGrafter"/>
</dbReference>
<dbReference type="InterPro" id="IPR038765">
    <property type="entry name" value="Papain-like_cys_pep_sf"/>
</dbReference>
<dbReference type="CDD" id="cd02661">
    <property type="entry name" value="Peptidase_C19E"/>
    <property type="match status" value="1"/>
</dbReference>
<evidence type="ECO:0000256" key="5">
    <source>
        <dbReference type="ARBA" id="ARBA00022801"/>
    </source>
</evidence>
<feature type="domain" description="USP" evidence="8">
    <location>
        <begin position="75"/>
        <end position="384"/>
    </location>
</feature>
<comment type="similarity">
    <text evidence="2 7">Belongs to the peptidase C19 family.</text>
</comment>
<evidence type="ECO:0000313" key="9">
    <source>
        <dbReference type="EMBL" id="RKP34582.1"/>
    </source>
</evidence>
<keyword evidence="5 7" id="KW-0378">Hydrolase</keyword>
<dbReference type="PROSITE" id="PS00973">
    <property type="entry name" value="USP_2"/>
    <property type="match status" value="1"/>
</dbReference>
<keyword evidence="6 7" id="KW-0788">Thiol protease</keyword>
<dbReference type="Proteomes" id="UP000268162">
    <property type="component" value="Unassembled WGS sequence"/>
</dbReference>
<dbReference type="SUPFAM" id="SSF54001">
    <property type="entry name" value="Cysteine proteinases"/>
    <property type="match status" value="1"/>
</dbReference>
<evidence type="ECO:0000256" key="2">
    <source>
        <dbReference type="ARBA" id="ARBA00009085"/>
    </source>
</evidence>
<dbReference type="Pfam" id="PF00443">
    <property type="entry name" value="UCH"/>
    <property type="match status" value="1"/>
</dbReference>
<evidence type="ECO:0000259" key="8">
    <source>
        <dbReference type="PROSITE" id="PS50235"/>
    </source>
</evidence>
<dbReference type="EMBL" id="ML003146">
    <property type="protein sequence ID" value="RKP34582.1"/>
    <property type="molecule type" value="Genomic_DNA"/>
</dbReference>
<dbReference type="InterPro" id="IPR001394">
    <property type="entry name" value="Peptidase_C19_UCH"/>
</dbReference>
<dbReference type="GO" id="GO:0016579">
    <property type="term" value="P:protein deubiquitination"/>
    <property type="evidence" value="ECO:0007669"/>
    <property type="project" value="InterPro"/>
</dbReference>
<dbReference type="PROSITE" id="PS50235">
    <property type="entry name" value="USP_3"/>
    <property type="match status" value="1"/>
</dbReference>
<evidence type="ECO:0000256" key="7">
    <source>
        <dbReference type="RuleBase" id="RU366025"/>
    </source>
</evidence>
<comment type="catalytic activity">
    <reaction evidence="1 7">
        <text>Thiol-dependent hydrolysis of ester, thioester, amide, peptide and isopeptide bonds formed by the C-terminal Gly of ubiquitin (a 76-residue protein attached to proteins as an intracellular targeting signal).</text>
        <dbReference type="EC" id="3.4.19.12"/>
    </reaction>
</comment>
<accession>A0A4P9ZPQ4</accession>
<dbReference type="STRING" id="215637.A0A4P9ZPQ4"/>
<evidence type="ECO:0000256" key="1">
    <source>
        <dbReference type="ARBA" id="ARBA00000707"/>
    </source>
</evidence>
<evidence type="ECO:0000313" key="10">
    <source>
        <dbReference type="Proteomes" id="UP000268162"/>
    </source>
</evidence>
<name>A0A4P9ZPQ4_9FUNG</name>
<dbReference type="GO" id="GO:0004843">
    <property type="term" value="F:cysteine-type deubiquitinase activity"/>
    <property type="evidence" value="ECO:0007669"/>
    <property type="project" value="UniProtKB-UniRule"/>
</dbReference>
<dbReference type="InterPro" id="IPR028889">
    <property type="entry name" value="USP"/>
</dbReference>
<reference evidence="10" key="1">
    <citation type="journal article" date="2018" name="Nat. Microbiol.">
        <title>Leveraging single-cell genomics to expand the fungal tree of life.</title>
        <authorList>
            <person name="Ahrendt S.R."/>
            <person name="Quandt C.A."/>
            <person name="Ciobanu D."/>
            <person name="Clum A."/>
            <person name="Salamov A."/>
            <person name="Andreopoulos B."/>
            <person name="Cheng J.F."/>
            <person name="Woyke T."/>
            <person name="Pelin A."/>
            <person name="Henrissat B."/>
            <person name="Reynolds N.K."/>
            <person name="Benny G.L."/>
            <person name="Smith M.E."/>
            <person name="James T.Y."/>
            <person name="Grigoriev I.V."/>
        </authorList>
    </citation>
    <scope>NUCLEOTIDE SEQUENCE [LARGE SCALE GENOMIC DNA]</scope>
    <source>
        <strain evidence="10">RSA 468</strain>
    </source>
</reference>
<dbReference type="Gene3D" id="3.90.70.10">
    <property type="entry name" value="Cysteine proteinases"/>
    <property type="match status" value="1"/>
</dbReference>
<dbReference type="PROSITE" id="PS00972">
    <property type="entry name" value="USP_1"/>
    <property type="match status" value="1"/>
</dbReference>
<dbReference type="PANTHER" id="PTHR24006:SF758">
    <property type="entry name" value="UBIQUITIN CARBOXYL-TERMINAL HYDROLASE 36"/>
    <property type="match status" value="1"/>
</dbReference>
<organism evidence="9 10">
    <name type="scientific">Dimargaris cristalligena</name>
    <dbReference type="NCBI Taxonomy" id="215637"/>
    <lineage>
        <taxon>Eukaryota</taxon>
        <taxon>Fungi</taxon>
        <taxon>Fungi incertae sedis</taxon>
        <taxon>Zoopagomycota</taxon>
        <taxon>Kickxellomycotina</taxon>
        <taxon>Dimargaritomycetes</taxon>
        <taxon>Dimargaritales</taxon>
        <taxon>Dimargaritaceae</taxon>
        <taxon>Dimargaris</taxon>
    </lineage>
</organism>
<dbReference type="InterPro" id="IPR050164">
    <property type="entry name" value="Peptidase_C19"/>
</dbReference>
<evidence type="ECO:0000256" key="4">
    <source>
        <dbReference type="ARBA" id="ARBA00022786"/>
    </source>
</evidence>
<dbReference type="AlphaFoldDB" id="A0A4P9ZPQ4"/>
<evidence type="ECO:0000256" key="6">
    <source>
        <dbReference type="ARBA" id="ARBA00022807"/>
    </source>
</evidence>
<evidence type="ECO:0000256" key="3">
    <source>
        <dbReference type="ARBA" id="ARBA00022670"/>
    </source>
</evidence>